<evidence type="ECO:0000256" key="1">
    <source>
        <dbReference type="RuleBase" id="RU367049"/>
    </source>
</evidence>
<dbReference type="GO" id="GO:0070628">
    <property type="term" value="F:proteasome binding"/>
    <property type="evidence" value="ECO:0007669"/>
    <property type="project" value="TreeGrafter"/>
</dbReference>
<protein>
    <recommendedName>
        <fullName evidence="1">UV excision repair protein RAD23</fullName>
    </recommendedName>
</protein>
<dbReference type="GO" id="GO:0031593">
    <property type="term" value="F:polyubiquitin modification-dependent protein binding"/>
    <property type="evidence" value="ECO:0007669"/>
    <property type="project" value="UniProtKB-UniRule"/>
</dbReference>
<gene>
    <name evidence="4" type="ORF">cyc_07844</name>
</gene>
<keyword evidence="1" id="KW-0539">Nucleus</keyword>
<comment type="caution">
    <text evidence="4">The sequence shown here is derived from an EMBL/GenBank/DDBJ whole genome shotgun (WGS) entry which is preliminary data.</text>
</comment>
<feature type="region of interest" description="Disordered" evidence="2">
    <location>
        <begin position="1"/>
        <end position="56"/>
    </location>
</feature>
<keyword evidence="1" id="KW-0963">Cytoplasm</keyword>
<reference evidence="4 5" key="1">
    <citation type="journal article" date="2016" name="BMC Genomics">
        <title>Comparative genomics reveals Cyclospora cayetanensis possesses coccidia-like metabolism and invasion components but unique surface antigens.</title>
        <authorList>
            <person name="Liu S."/>
            <person name="Wang L."/>
            <person name="Zheng H."/>
            <person name="Xu Z."/>
            <person name="Roellig D.M."/>
            <person name="Li N."/>
            <person name="Frace M.A."/>
            <person name="Tang K."/>
            <person name="Arrowood M.J."/>
            <person name="Moss D.M."/>
            <person name="Zhang L."/>
            <person name="Feng Y."/>
            <person name="Xiao L."/>
        </authorList>
    </citation>
    <scope>NUCLEOTIDE SEQUENCE [LARGE SCALE GENOMIC DNA]</scope>
    <source>
        <strain evidence="4 5">CHN_HEN01</strain>
    </source>
</reference>
<comment type="function">
    <text evidence="1">Multiubiquitin chain receptor involved in modulation of proteasomal degradation. Involved in nucleotide excision repair.</text>
</comment>
<name>A0A1D3CZU5_9EIME</name>
<dbReference type="Pfam" id="PF09280">
    <property type="entry name" value="XPC-binding"/>
    <property type="match status" value="1"/>
</dbReference>
<dbReference type="GO" id="GO:0043161">
    <property type="term" value="P:proteasome-mediated ubiquitin-dependent protein catabolic process"/>
    <property type="evidence" value="ECO:0007669"/>
    <property type="project" value="UniProtKB-UniRule"/>
</dbReference>
<dbReference type="Gene3D" id="1.10.10.540">
    <property type="entry name" value="XPC-binding domain"/>
    <property type="match status" value="1"/>
</dbReference>
<organism evidence="4 5">
    <name type="scientific">Cyclospora cayetanensis</name>
    <dbReference type="NCBI Taxonomy" id="88456"/>
    <lineage>
        <taxon>Eukaryota</taxon>
        <taxon>Sar</taxon>
        <taxon>Alveolata</taxon>
        <taxon>Apicomplexa</taxon>
        <taxon>Conoidasida</taxon>
        <taxon>Coccidia</taxon>
        <taxon>Eucoccidiorida</taxon>
        <taxon>Eimeriorina</taxon>
        <taxon>Eimeriidae</taxon>
        <taxon>Cyclospora</taxon>
    </lineage>
</organism>
<dbReference type="InterPro" id="IPR004806">
    <property type="entry name" value="Rad23"/>
</dbReference>
<evidence type="ECO:0000259" key="3">
    <source>
        <dbReference type="SMART" id="SM00727"/>
    </source>
</evidence>
<sequence length="207" mass="22218">MRPSTRAARRLAQGIPEDLLPPPTPERAPAAAPAAGSSEGGVLPSPGSPPADNPLAALRSHPVFQQVRQLTQTNPQMLPQVLQMIGASNPDLLHLITQNQDAFLELLREGAPLAGDAASRGPTPGASPLLQGGVVQLTEEEMAAVERVAEAYIACDRNEVTLDWLLRQVFGRVCAPPRFLEMAANYLFENMNDFVDDDTQEEQPPTA</sequence>
<keyword evidence="1" id="KW-0227">DNA damage</keyword>
<dbReference type="InterPro" id="IPR006636">
    <property type="entry name" value="STI1_HS-bd"/>
</dbReference>
<dbReference type="VEuPathDB" id="ToxoDB:cyc_07844"/>
<evidence type="ECO:0000313" key="4">
    <source>
        <dbReference type="EMBL" id="OEH76730.1"/>
    </source>
</evidence>
<dbReference type="Proteomes" id="UP000095192">
    <property type="component" value="Unassembled WGS sequence"/>
</dbReference>
<dbReference type="SUPFAM" id="SSF101238">
    <property type="entry name" value="XPC-binding domain"/>
    <property type="match status" value="1"/>
</dbReference>
<dbReference type="InterPro" id="IPR015360">
    <property type="entry name" value="XPC-bd"/>
</dbReference>
<dbReference type="PRINTS" id="PR01839">
    <property type="entry name" value="RAD23PROTEIN"/>
</dbReference>
<dbReference type="GO" id="GO:0003684">
    <property type="term" value="F:damaged DNA binding"/>
    <property type="evidence" value="ECO:0007669"/>
    <property type="project" value="UniProtKB-UniRule"/>
</dbReference>
<dbReference type="InParanoid" id="A0A1D3CZU5"/>
<feature type="domain" description="STI1" evidence="3">
    <location>
        <begin position="53"/>
        <end position="96"/>
    </location>
</feature>
<dbReference type="PANTHER" id="PTHR10621:SF0">
    <property type="entry name" value="UV EXCISION REPAIR PROTEIN RAD23"/>
    <property type="match status" value="1"/>
</dbReference>
<proteinExistence type="inferred from homology"/>
<dbReference type="GO" id="GO:0005654">
    <property type="term" value="C:nucleoplasm"/>
    <property type="evidence" value="ECO:0007669"/>
    <property type="project" value="TreeGrafter"/>
</dbReference>
<dbReference type="GO" id="GO:0006289">
    <property type="term" value="P:nucleotide-excision repair"/>
    <property type="evidence" value="ECO:0007669"/>
    <property type="project" value="UniProtKB-UniRule"/>
</dbReference>
<dbReference type="SMART" id="SM00727">
    <property type="entry name" value="STI1"/>
    <property type="match status" value="1"/>
</dbReference>
<evidence type="ECO:0000256" key="2">
    <source>
        <dbReference type="SAM" id="MobiDB-lite"/>
    </source>
</evidence>
<comment type="subcellular location">
    <subcellularLocation>
        <location evidence="1">Nucleus</location>
    </subcellularLocation>
    <subcellularLocation>
        <location evidence="1">Cytoplasm</location>
    </subcellularLocation>
</comment>
<dbReference type="InterPro" id="IPR036353">
    <property type="entry name" value="XPC-bd_sf"/>
</dbReference>
<dbReference type="EMBL" id="JROU02001341">
    <property type="protein sequence ID" value="OEH76730.1"/>
    <property type="molecule type" value="Genomic_DNA"/>
</dbReference>
<dbReference type="PANTHER" id="PTHR10621">
    <property type="entry name" value="UV EXCISION REPAIR PROTEIN RAD23"/>
    <property type="match status" value="1"/>
</dbReference>
<dbReference type="VEuPathDB" id="ToxoDB:LOC34623722"/>
<dbReference type="GO" id="GO:0043130">
    <property type="term" value="F:ubiquitin binding"/>
    <property type="evidence" value="ECO:0007669"/>
    <property type="project" value="UniProtKB-UniRule"/>
</dbReference>
<dbReference type="AlphaFoldDB" id="A0A1D3CZU5"/>
<accession>A0A1D3CZU5</accession>
<keyword evidence="1" id="KW-0234">DNA repair</keyword>
<evidence type="ECO:0000313" key="5">
    <source>
        <dbReference type="Proteomes" id="UP000095192"/>
    </source>
</evidence>
<keyword evidence="5" id="KW-1185">Reference proteome</keyword>
<comment type="similarity">
    <text evidence="1">Belongs to the RAD23 family.</text>
</comment>
<dbReference type="GO" id="GO:0005829">
    <property type="term" value="C:cytosol"/>
    <property type="evidence" value="ECO:0007669"/>
    <property type="project" value="TreeGrafter"/>
</dbReference>